<evidence type="ECO:0000256" key="5">
    <source>
        <dbReference type="ARBA" id="ARBA00022839"/>
    </source>
</evidence>
<dbReference type="InterPro" id="IPR047021">
    <property type="entry name" value="REXO1/3/4-like"/>
</dbReference>
<feature type="compositionally biased region" description="Polar residues" evidence="8">
    <location>
        <begin position="142"/>
        <end position="153"/>
    </location>
</feature>
<proteinExistence type="inferred from homology"/>
<keyword evidence="7" id="KW-0863">Zinc-finger</keyword>
<feature type="compositionally biased region" description="Acidic residues" evidence="8">
    <location>
        <begin position="262"/>
        <end position="271"/>
    </location>
</feature>
<feature type="compositionally biased region" description="Polar residues" evidence="8">
    <location>
        <begin position="75"/>
        <end position="87"/>
    </location>
</feature>
<keyword evidence="5" id="KW-0269">Exonuclease</keyword>
<accession>A0AAV2TTL6</accession>
<feature type="region of interest" description="Disordered" evidence="8">
    <location>
        <begin position="74"/>
        <end position="97"/>
    </location>
</feature>
<evidence type="ECO:0000256" key="4">
    <source>
        <dbReference type="ARBA" id="ARBA00022801"/>
    </source>
</evidence>
<dbReference type="GO" id="GO:0003676">
    <property type="term" value="F:nucleic acid binding"/>
    <property type="evidence" value="ECO:0007669"/>
    <property type="project" value="InterPro"/>
</dbReference>
<evidence type="ECO:0000313" key="11">
    <source>
        <dbReference type="Proteomes" id="UP001497525"/>
    </source>
</evidence>
<keyword evidence="3" id="KW-0540">Nuclease</keyword>
<feature type="region of interest" description="Disordered" evidence="8">
    <location>
        <begin position="121"/>
        <end position="283"/>
    </location>
</feature>
<dbReference type="InterPro" id="IPR031736">
    <property type="entry name" value="REXO1-like_dom"/>
</dbReference>
<keyword evidence="7" id="KW-0479">Metal-binding</keyword>
<evidence type="ECO:0000256" key="1">
    <source>
        <dbReference type="ARBA" id="ARBA00004123"/>
    </source>
</evidence>
<feature type="compositionally biased region" description="Pro residues" evidence="8">
    <location>
        <begin position="123"/>
        <end position="136"/>
    </location>
</feature>
<dbReference type="PANTHER" id="PTHR12801">
    <property type="entry name" value="RNA EXONUCLEASE REXO1 / RECO3 FAMILY MEMBER-RELATED"/>
    <property type="match status" value="1"/>
</dbReference>
<keyword evidence="6" id="KW-0539">Nucleus</keyword>
<evidence type="ECO:0000256" key="8">
    <source>
        <dbReference type="SAM" id="MobiDB-lite"/>
    </source>
</evidence>
<feature type="compositionally biased region" description="Basic and acidic residues" evidence="8">
    <location>
        <begin position="168"/>
        <end position="185"/>
    </location>
</feature>
<evidence type="ECO:0000256" key="2">
    <source>
        <dbReference type="ARBA" id="ARBA00006357"/>
    </source>
</evidence>
<dbReference type="SMART" id="SM00479">
    <property type="entry name" value="EXOIII"/>
    <property type="match status" value="1"/>
</dbReference>
<evidence type="ECO:0000259" key="9">
    <source>
        <dbReference type="PROSITE" id="PS50103"/>
    </source>
</evidence>
<dbReference type="AlphaFoldDB" id="A0AAV2TTL6"/>
<reference evidence="10" key="1">
    <citation type="submission" date="2024-06" db="EMBL/GenBank/DDBJ databases">
        <authorList>
            <person name="Liu X."/>
            <person name="Lenzi L."/>
            <person name="Haldenby T S."/>
            <person name="Uol C."/>
        </authorList>
    </citation>
    <scope>NUCLEOTIDE SEQUENCE</scope>
</reference>
<dbReference type="InterPro" id="IPR012337">
    <property type="entry name" value="RNaseH-like_sf"/>
</dbReference>
<dbReference type="InterPro" id="IPR034922">
    <property type="entry name" value="REX1-like_exo"/>
</dbReference>
<dbReference type="Proteomes" id="UP001497525">
    <property type="component" value="Unassembled WGS sequence"/>
</dbReference>
<dbReference type="PROSITE" id="PS50103">
    <property type="entry name" value="ZF_C3H1"/>
    <property type="match status" value="1"/>
</dbReference>
<evidence type="ECO:0000256" key="3">
    <source>
        <dbReference type="ARBA" id="ARBA00022722"/>
    </source>
</evidence>
<comment type="caution">
    <text evidence="10">The sequence shown here is derived from an EMBL/GenBank/DDBJ whole genome shotgun (WGS) entry which is preliminary data.</text>
</comment>
<feature type="region of interest" description="Disordered" evidence="8">
    <location>
        <begin position="323"/>
        <end position="367"/>
    </location>
</feature>
<dbReference type="EMBL" id="CAXLJL010000523">
    <property type="protein sequence ID" value="CAL5138742.1"/>
    <property type="molecule type" value="Genomic_DNA"/>
</dbReference>
<dbReference type="SUPFAM" id="SSF53098">
    <property type="entry name" value="Ribonuclease H-like"/>
    <property type="match status" value="1"/>
</dbReference>
<keyword evidence="4" id="KW-0378">Hydrolase</keyword>
<dbReference type="CDD" id="cd06145">
    <property type="entry name" value="REX1_like"/>
    <property type="match status" value="1"/>
</dbReference>
<dbReference type="GO" id="GO:0010629">
    <property type="term" value="P:negative regulation of gene expression"/>
    <property type="evidence" value="ECO:0007669"/>
    <property type="project" value="UniProtKB-ARBA"/>
</dbReference>
<evidence type="ECO:0000256" key="7">
    <source>
        <dbReference type="PROSITE-ProRule" id="PRU00723"/>
    </source>
</evidence>
<dbReference type="InterPro" id="IPR000571">
    <property type="entry name" value="Znf_CCCH"/>
</dbReference>
<protein>
    <recommendedName>
        <fullName evidence="9">C3H1-type domain-containing protein</fullName>
    </recommendedName>
</protein>
<feature type="region of interest" description="Disordered" evidence="8">
    <location>
        <begin position="436"/>
        <end position="464"/>
    </location>
</feature>
<feature type="compositionally biased region" description="Basic and acidic residues" evidence="8">
    <location>
        <begin position="436"/>
        <end position="450"/>
    </location>
</feature>
<dbReference type="Gene3D" id="3.30.420.10">
    <property type="entry name" value="Ribonuclease H-like superfamily/Ribonuclease H"/>
    <property type="match status" value="1"/>
</dbReference>
<dbReference type="PANTHER" id="PTHR12801:SF115">
    <property type="entry name" value="FI18136P1-RELATED"/>
    <property type="match status" value="1"/>
</dbReference>
<organism evidence="10 11">
    <name type="scientific">Calicophoron daubneyi</name>
    <name type="common">Rumen fluke</name>
    <name type="synonym">Paramphistomum daubneyi</name>
    <dbReference type="NCBI Taxonomy" id="300641"/>
    <lineage>
        <taxon>Eukaryota</taxon>
        <taxon>Metazoa</taxon>
        <taxon>Spiralia</taxon>
        <taxon>Lophotrochozoa</taxon>
        <taxon>Platyhelminthes</taxon>
        <taxon>Trematoda</taxon>
        <taxon>Digenea</taxon>
        <taxon>Plagiorchiida</taxon>
        <taxon>Pronocephalata</taxon>
        <taxon>Paramphistomoidea</taxon>
        <taxon>Paramphistomidae</taxon>
        <taxon>Calicophoron</taxon>
    </lineage>
</organism>
<comment type="subcellular location">
    <subcellularLocation>
        <location evidence="1">Nucleus</location>
    </subcellularLocation>
</comment>
<dbReference type="InterPro" id="IPR036397">
    <property type="entry name" value="RNaseH_sf"/>
</dbReference>
<feature type="zinc finger region" description="C3H1-type" evidence="7">
    <location>
        <begin position="7"/>
        <end position="33"/>
    </location>
</feature>
<feature type="domain" description="C3H1-type" evidence="9">
    <location>
        <begin position="7"/>
        <end position="33"/>
    </location>
</feature>
<dbReference type="FunFam" id="3.30.420.10:FF:000031">
    <property type="entry name" value="RNA exonuclease 1"/>
    <property type="match status" value="1"/>
</dbReference>
<sequence length="801" mass="88830">MFPTSGLFQEFPCPMFAAGHCDRPYCHFNHSNPPDQMPSNLESLGAKACPKPDPPPVYRPTPINILEKRVEHETGTQIGQRDTNGLDSLTDAPRIPVYQPTPISELEKYAPGSISAYAFAKPSDPPSYSPVIPPKITPDRSYPSSDSSGQLTPRSYIYQPSPAYPPATDKDLFVSPKQVERDDRISGTTWLSKEGRLSPDVDGFANESAKRKSDTTVHLPAAKKMKHKSRDATVDESKTSTTLTKKSTAAEGAAQTTAISVDESESEEEEGKAEPPGPLRISKREKLLALYHDLYGDTSTEELKKPKKDLGASRANPIIPYLGTGLLNSPGREEKPCASTSSAGSEKKGAAEPAENVPRPRVPLRKSDKIPMPIRTRYLDQFIEECLAIYQRPSDAYDRALNDEQACHDKATSRMAYLNAVIQRLKSLKSEKLKVENEGLRKQGSRKPDETSDPAKQSKKPLSVETLNMEHKLDEAVQGPLLYRQLKPYILSEEDLVANGFPREDKSPGAPRGRALLSMPENKRVEYSTCQKKERICCRCGTRFMVDEFGNALVRQKCVYHWSKPVKQRVPGRGIEIRHLCCHGEAGQPGCQICPAGHVHEANKWLDNEGFVTTLPPLVPEPSAGDGEAVDPPVNVYALDCEMVYTTGGCELARVTIVDAKLSPILDMIVRPDNPVIDCNTRFSGLKQEEVEQSTDRITDVQSRLLHLFDSDSILIGHSLESDLTALKIIHSKVVDTSVMFPHRLGPPKKRALRNLVGEYLQQIIQQDDKGHNSLEDAVACMQLVQYKAKDDLRRGKWTLK</sequence>
<dbReference type="InterPro" id="IPR013520">
    <property type="entry name" value="Ribonucl_H"/>
</dbReference>
<name>A0AAV2TTL6_CALDB</name>
<evidence type="ECO:0000313" key="10">
    <source>
        <dbReference type="EMBL" id="CAL5138742.1"/>
    </source>
</evidence>
<gene>
    <name evidence="10" type="ORF">CDAUBV1_LOCUS13551</name>
</gene>
<dbReference type="GO" id="GO:0005634">
    <property type="term" value="C:nucleus"/>
    <property type="evidence" value="ECO:0007669"/>
    <property type="project" value="UniProtKB-SubCell"/>
</dbReference>
<comment type="similarity">
    <text evidence="2">Belongs to the REXO1/REXO3 family.</text>
</comment>
<keyword evidence="7" id="KW-0862">Zinc</keyword>
<dbReference type="GO" id="GO:0008270">
    <property type="term" value="F:zinc ion binding"/>
    <property type="evidence" value="ECO:0007669"/>
    <property type="project" value="UniProtKB-KW"/>
</dbReference>
<dbReference type="GO" id="GO:0004527">
    <property type="term" value="F:exonuclease activity"/>
    <property type="evidence" value="ECO:0007669"/>
    <property type="project" value="UniProtKB-KW"/>
</dbReference>
<dbReference type="Pfam" id="PF15870">
    <property type="entry name" value="EloA-BP1"/>
    <property type="match status" value="1"/>
</dbReference>
<evidence type="ECO:0000256" key="6">
    <source>
        <dbReference type="ARBA" id="ARBA00023242"/>
    </source>
</evidence>